<dbReference type="OrthoDB" id="9799367at2"/>
<dbReference type="Proteomes" id="UP000295455">
    <property type="component" value="Unassembled WGS sequence"/>
</dbReference>
<dbReference type="InterPro" id="IPR005180">
    <property type="entry name" value="DUF302"/>
</dbReference>
<dbReference type="AlphaFoldDB" id="A0A4R1RG24"/>
<protein>
    <submittedName>
        <fullName evidence="3">Uncharacterized protein (DUF302 family)</fullName>
    </submittedName>
</protein>
<evidence type="ECO:0000256" key="1">
    <source>
        <dbReference type="SAM" id="SignalP"/>
    </source>
</evidence>
<keyword evidence="4" id="KW-1185">Reference proteome</keyword>
<evidence type="ECO:0000259" key="2">
    <source>
        <dbReference type="Pfam" id="PF03625"/>
    </source>
</evidence>
<accession>A0A4R1RG24</accession>
<keyword evidence="1" id="KW-0732">Signal</keyword>
<dbReference type="EMBL" id="SLUP01000006">
    <property type="protein sequence ID" value="TCL64934.1"/>
    <property type="molecule type" value="Genomic_DNA"/>
</dbReference>
<dbReference type="PANTHER" id="PTHR38342">
    <property type="entry name" value="SLR5037 PROTEIN"/>
    <property type="match status" value="1"/>
</dbReference>
<feature type="domain" description="DUF302" evidence="2">
    <location>
        <begin position="212"/>
        <end position="273"/>
    </location>
</feature>
<dbReference type="PROSITE" id="PS51257">
    <property type="entry name" value="PROKAR_LIPOPROTEIN"/>
    <property type="match status" value="1"/>
</dbReference>
<feature type="signal peptide" evidence="1">
    <location>
        <begin position="1"/>
        <end position="19"/>
    </location>
</feature>
<dbReference type="Pfam" id="PF03625">
    <property type="entry name" value="DUF302"/>
    <property type="match status" value="2"/>
</dbReference>
<feature type="domain" description="DUF302" evidence="2">
    <location>
        <begin position="70"/>
        <end position="130"/>
    </location>
</feature>
<feature type="chain" id="PRO_5020200838" evidence="1">
    <location>
        <begin position="20"/>
        <end position="307"/>
    </location>
</feature>
<dbReference type="Gene3D" id="3.30.310.70">
    <property type="entry name" value="TT1751-like domain"/>
    <property type="match status" value="2"/>
</dbReference>
<dbReference type="SUPFAM" id="SSF103247">
    <property type="entry name" value="TT1751-like"/>
    <property type="match status" value="2"/>
</dbReference>
<dbReference type="RefSeq" id="WP_132218213.1">
    <property type="nucleotide sequence ID" value="NZ_OX156936.1"/>
</dbReference>
<dbReference type="InterPro" id="IPR035923">
    <property type="entry name" value="TT1751-like_sf"/>
</dbReference>
<dbReference type="CDD" id="cd14797">
    <property type="entry name" value="DUF302"/>
    <property type="match status" value="2"/>
</dbReference>
<proteinExistence type="predicted"/>
<reference evidence="3 4" key="1">
    <citation type="submission" date="2019-03" db="EMBL/GenBank/DDBJ databases">
        <title>Genomic Encyclopedia of Type Strains, Phase IV (KMG-IV): sequencing the most valuable type-strain genomes for metagenomic binning, comparative biology and taxonomic classification.</title>
        <authorList>
            <person name="Goeker M."/>
        </authorList>
    </citation>
    <scope>NUCLEOTIDE SEQUENCE [LARGE SCALE GENOMIC DNA]</scope>
    <source>
        <strain evidence="3 4">DSM 18792</strain>
    </source>
</reference>
<gene>
    <name evidence="3" type="ORF">EV196_106123</name>
</gene>
<sequence length="307" mass="33549">MKKMTRTSLLISLLFLVYACHDKTYQNQNNNTPQIEGIGYAETNKAASFVYNTIITTLEANSNIGIVAEVDHAANAQNVGLHLDFTKTVYFGNPNLGTPIMQNNIKAGLDLPQRITVYTDEDGDTVVAYNSVDYIVNRHDIGDVATTDMIKNALSNLVKAATGKEALLNTATVSQVAGIISVSSNNDFNTTYNNILNTLNALEPITVMAELNHQANAESVNMELMPAKLIIFGNPALGTPLMEESRTTALDLPQKILVYQESNSEVKIIYNDPYYMAERHGIKNNNETLEKISQALQNIAASGASEN</sequence>
<name>A0A4R1RG24_9FLAO</name>
<organism evidence="3 4">
    <name type="scientific">Mariniflexile fucanivorans</name>
    <dbReference type="NCBI Taxonomy" id="264023"/>
    <lineage>
        <taxon>Bacteria</taxon>
        <taxon>Pseudomonadati</taxon>
        <taxon>Bacteroidota</taxon>
        <taxon>Flavobacteriia</taxon>
        <taxon>Flavobacteriales</taxon>
        <taxon>Flavobacteriaceae</taxon>
        <taxon>Mariniflexile</taxon>
    </lineage>
</organism>
<evidence type="ECO:0000313" key="3">
    <source>
        <dbReference type="EMBL" id="TCL64934.1"/>
    </source>
</evidence>
<comment type="caution">
    <text evidence="3">The sequence shown here is derived from an EMBL/GenBank/DDBJ whole genome shotgun (WGS) entry which is preliminary data.</text>
</comment>
<evidence type="ECO:0000313" key="4">
    <source>
        <dbReference type="Proteomes" id="UP000295455"/>
    </source>
</evidence>
<dbReference type="PANTHER" id="PTHR38342:SF2">
    <property type="entry name" value="INNER MEMBRANE OR EXPORTED"/>
    <property type="match status" value="1"/>
</dbReference>